<keyword evidence="1" id="KW-0732">Signal</keyword>
<protein>
    <recommendedName>
        <fullName evidence="4">Tryptophan synthase alpha chain</fullName>
    </recommendedName>
</protein>
<sequence>MNRMSWLLVVPLALASALSVPMGCVEFDTYFFDSSPDGGSGGKDGGTDGTGGTGGMSECMIDSECMAGECRSGGTCNAGTCEWATVNMPGTPVGTQVYGDCKQRECSADGAITEVGISGDEYDWGNPCYLDGCNAWNAPKPAGPVQCTTTWNKLATCIGLLCIDCMEDSQCPGAQCVEEIGKCVPLHCSNNSQDGVVPNVETDVDCGGPCAPCAAGLKCALRSDCEGDGQCIGNPKICQAPTCSDNIKNGDETGLDCGGSCPNKCGPGMDGGCHLPSDCAAGLSCKKGKCEP</sequence>
<dbReference type="EMBL" id="JARZHI010000134">
    <property type="protein sequence ID" value="MDI1437536.1"/>
    <property type="molecule type" value="Genomic_DNA"/>
</dbReference>
<gene>
    <name evidence="2" type="ORF">QHF89_48960</name>
</gene>
<organism evidence="2 3">
    <name type="scientific">Polyangium sorediatum</name>
    <dbReference type="NCBI Taxonomy" id="889274"/>
    <lineage>
        <taxon>Bacteria</taxon>
        <taxon>Pseudomonadati</taxon>
        <taxon>Myxococcota</taxon>
        <taxon>Polyangia</taxon>
        <taxon>Polyangiales</taxon>
        <taxon>Polyangiaceae</taxon>
        <taxon>Polyangium</taxon>
    </lineage>
</organism>
<accession>A0ABT6PAE1</accession>
<evidence type="ECO:0008006" key="4">
    <source>
        <dbReference type="Google" id="ProtNLM"/>
    </source>
</evidence>
<name>A0ABT6PAE1_9BACT</name>
<evidence type="ECO:0000313" key="3">
    <source>
        <dbReference type="Proteomes" id="UP001160301"/>
    </source>
</evidence>
<keyword evidence="3" id="KW-1185">Reference proteome</keyword>
<comment type="caution">
    <text evidence="2">The sequence shown here is derived from an EMBL/GenBank/DDBJ whole genome shotgun (WGS) entry which is preliminary data.</text>
</comment>
<proteinExistence type="predicted"/>
<feature type="signal peptide" evidence="1">
    <location>
        <begin position="1"/>
        <end position="22"/>
    </location>
</feature>
<evidence type="ECO:0000256" key="1">
    <source>
        <dbReference type="SAM" id="SignalP"/>
    </source>
</evidence>
<evidence type="ECO:0000313" key="2">
    <source>
        <dbReference type="EMBL" id="MDI1437536.1"/>
    </source>
</evidence>
<dbReference type="Proteomes" id="UP001160301">
    <property type="component" value="Unassembled WGS sequence"/>
</dbReference>
<dbReference type="RefSeq" id="WP_136968242.1">
    <property type="nucleotide sequence ID" value="NZ_JARZHI010000134.1"/>
</dbReference>
<feature type="chain" id="PRO_5046390512" description="Tryptophan synthase alpha chain" evidence="1">
    <location>
        <begin position="23"/>
        <end position="292"/>
    </location>
</feature>
<reference evidence="2 3" key="1">
    <citation type="submission" date="2023-04" db="EMBL/GenBank/DDBJ databases">
        <title>The genome sequence of Polyangium sorediatum DSM14670.</title>
        <authorList>
            <person name="Zhang X."/>
        </authorList>
    </citation>
    <scope>NUCLEOTIDE SEQUENCE [LARGE SCALE GENOMIC DNA]</scope>
    <source>
        <strain evidence="2 3">DSM 14670</strain>
    </source>
</reference>